<feature type="region of interest" description="Disordered" evidence="1">
    <location>
        <begin position="12"/>
        <end position="32"/>
    </location>
</feature>
<gene>
    <name evidence="2" type="ORF">KILIM_060_00040</name>
</gene>
<sequence>MTALPTFALVEATDGEATEGSAQASVPAPGPVRALRPVHIQPVPDRDPEPLAGPLAGAGPIESPPTLQVCVQPHLELVPTGAQARRPTRRRGESRDAFAPRPTATHDLPDPTVWAGQLALGAMHVISGVRSPRQLARFVTPAVNESLNRRRVGRTRGSALPVRPARVRRVLISEPGDGIADASVVVDDGARVRAVAMRLIGVDGRWLVTELIIG</sequence>
<dbReference type="Pfam" id="PF20060">
    <property type="entry name" value="DUF6459"/>
    <property type="match status" value="1"/>
</dbReference>
<keyword evidence="3" id="KW-1185">Reference proteome</keyword>
<dbReference type="EMBL" id="BAHD01000060">
    <property type="protein sequence ID" value="GAB97206.1"/>
    <property type="molecule type" value="Genomic_DNA"/>
</dbReference>
<reference evidence="2 3" key="1">
    <citation type="submission" date="2012-08" db="EMBL/GenBank/DDBJ databases">
        <title>Whole genome shotgun sequence of Kineosphaera limosa NBRC 100340.</title>
        <authorList>
            <person name="Yoshida I."/>
            <person name="Isaki S."/>
            <person name="Hosoyama A."/>
            <person name="Tsuchikane K."/>
            <person name="Katsumata H."/>
            <person name="Ando Y."/>
            <person name="Ohji S."/>
            <person name="Hamada M."/>
            <person name="Tamura T."/>
            <person name="Yamazoe A."/>
            <person name="Yamazaki S."/>
            <person name="Fujita N."/>
        </authorList>
    </citation>
    <scope>NUCLEOTIDE SEQUENCE [LARGE SCALE GENOMIC DNA]</scope>
    <source>
        <strain evidence="2 3">NBRC 100340</strain>
    </source>
</reference>
<dbReference type="OrthoDB" id="3266345at2"/>
<comment type="caution">
    <text evidence="2">The sequence shown here is derived from an EMBL/GenBank/DDBJ whole genome shotgun (WGS) entry which is preliminary data.</text>
</comment>
<dbReference type="InterPro" id="IPR045596">
    <property type="entry name" value="DUF6459"/>
</dbReference>
<protein>
    <submittedName>
        <fullName evidence="2">Uncharacterized protein</fullName>
    </submittedName>
</protein>
<dbReference type="Proteomes" id="UP000008366">
    <property type="component" value="Unassembled WGS sequence"/>
</dbReference>
<feature type="region of interest" description="Disordered" evidence="1">
    <location>
        <begin position="79"/>
        <end position="110"/>
    </location>
</feature>
<evidence type="ECO:0000256" key="1">
    <source>
        <dbReference type="SAM" id="MobiDB-lite"/>
    </source>
</evidence>
<evidence type="ECO:0000313" key="2">
    <source>
        <dbReference type="EMBL" id="GAB97206.1"/>
    </source>
</evidence>
<evidence type="ECO:0000313" key="3">
    <source>
        <dbReference type="Proteomes" id="UP000008366"/>
    </source>
</evidence>
<organism evidence="2 3">
    <name type="scientific">Kineosphaera limosa NBRC 100340</name>
    <dbReference type="NCBI Taxonomy" id="1184609"/>
    <lineage>
        <taxon>Bacteria</taxon>
        <taxon>Bacillati</taxon>
        <taxon>Actinomycetota</taxon>
        <taxon>Actinomycetes</taxon>
        <taxon>Micrococcales</taxon>
        <taxon>Dermatophilaceae</taxon>
        <taxon>Kineosphaera</taxon>
    </lineage>
</organism>
<dbReference type="STRING" id="1184609.KILIM_060_00040"/>
<dbReference type="eggNOG" id="ENOG50332RH">
    <property type="taxonomic scope" value="Bacteria"/>
</dbReference>
<name>K6WTM6_9MICO</name>
<dbReference type="RefSeq" id="WP_006593738.1">
    <property type="nucleotide sequence ID" value="NZ_BAHD01000060.1"/>
</dbReference>
<dbReference type="AlphaFoldDB" id="K6WTM6"/>
<accession>K6WTM6</accession>
<proteinExistence type="predicted"/>